<dbReference type="Proteomes" id="UP000823388">
    <property type="component" value="Chromosome 5N"/>
</dbReference>
<comment type="caution">
    <text evidence="1">The sequence shown here is derived from an EMBL/GenBank/DDBJ whole genome shotgun (WGS) entry which is preliminary data.</text>
</comment>
<accession>A0A8T0RRL8</accession>
<proteinExistence type="predicted"/>
<gene>
    <name evidence="1" type="ORF">PVAP13_5NG227981</name>
</gene>
<reference evidence="1" key="1">
    <citation type="submission" date="2020-05" db="EMBL/GenBank/DDBJ databases">
        <title>WGS assembly of Panicum virgatum.</title>
        <authorList>
            <person name="Lovell J.T."/>
            <person name="Jenkins J."/>
            <person name="Shu S."/>
            <person name="Juenger T.E."/>
            <person name="Schmutz J."/>
        </authorList>
    </citation>
    <scope>NUCLEOTIDE SEQUENCE</scope>
    <source>
        <strain evidence="1">AP13</strain>
    </source>
</reference>
<evidence type="ECO:0000313" key="1">
    <source>
        <dbReference type="EMBL" id="KAG2588667.1"/>
    </source>
</evidence>
<dbReference type="AlphaFoldDB" id="A0A8T0RRL8"/>
<protein>
    <submittedName>
        <fullName evidence="1">Uncharacterized protein</fullName>
    </submittedName>
</protein>
<evidence type="ECO:0000313" key="2">
    <source>
        <dbReference type="Proteomes" id="UP000823388"/>
    </source>
</evidence>
<keyword evidence="2" id="KW-1185">Reference proteome</keyword>
<sequence>MQKMLDYAYGDGADWKPILQNRPLNLSATALSRTWLLPASPEGRKAQALPPPHGCHPLQHPRWAPSTSVLVCRSKSSSPLIYSDLEAKPLHHVATVLMPPCGVGAAFEP</sequence>
<organism evidence="1 2">
    <name type="scientific">Panicum virgatum</name>
    <name type="common">Blackwell switchgrass</name>
    <dbReference type="NCBI Taxonomy" id="38727"/>
    <lineage>
        <taxon>Eukaryota</taxon>
        <taxon>Viridiplantae</taxon>
        <taxon>Streptophyta</taxon>
        <taxon>Embryophyta</taxon>
        <taxon>Tracheophyta</taxon>
        <taxon>Spermatophyta</taxon>
        <taxon>Magnoliopsida</taxon>
        <taxon>Liliopsida</taxon>
        <taxon>Poales</taxon>
        <taxon>Poaceae</taxon>
        <taxon>PACMAD clade</taxon>
        <taxon>Panicoideae</taxon>
        <taxon>Panicodae</taxon>
        <taxon>Paniceae</taxon>
        <taxon>Panicinae</taxon>
        <taxon>Panicum</taxon>
        <taxon>Panicum sect. Hiantes</taxon>
    </lineage>
</organism>
<dbReference type="EMBL" id="CM029046">
    <property type="protein sequence ID" value="KAG2588667.1"/>
    <property type="molecule type" value="Genomic_DNA"/>
</dbReference>
<name>A0A8T0RRL8_PANVG</name>